<proteinExistence type="predicted"/>
<protein>
    <submittedName>
        <fullName evidence="1">Dihydrolipoyl dehydrogenase</fullName>
    </submittedName>
</protein>
<reference evidence="1 2" key="1">
    <citation type="submission" date="2013-03" db="EMBL/GenBank/DDBJ databases">
        <title>Reference genome for the Human Microbiome Project.</title>
        <authorList>
            <person name="Aqrawi P."/>
            <person name="Ayvaz T."/>
            <person name="Bess C."/>
            <person name="Blankenburg K."/>
            <person name="Coyle M."/>
            <person name="Deng J."/>
            <person name="Forbes L."/>
            <person name="Fowler G."/>
            <person name="Francisco L."/>
            <person name="Fu Q."/>
            <person name="Gibbs R."/>
            <person name="Gross S."/>
            <person name="Gubbala S."/>
            <person name="Hale W."/>
            <person name="Hemphill L."/>
            <person name="Highlander S."/>
            <person name="Hirani K."/>
            <person name="Jackson L."/>
            <person name="Jakkamsetti A."/>
            <person name="Javaid M."/>
            <person name="Jayaseelan J.C."/>
            <person name="Jiang H."/>
            <person name="Joshi V."/>
            <person name="Korchina V."/>
            <person name="Kovar C."/>
            <person name="Lara F."/>
            <person name="Lee S."/>
            <person name="Liu Y."/>
            <person name="Mata R."/>
            <person name="Mathew T."/>
            <person name="Munidasa M."/>
            <person name="Muzny D."/>
            <person name="Nazareth L."/>
            <person name="Ngo R."/>
            <person name="Nguyen L."/>
            <person name="Nguyen N."/>
            <person name="Okwuonu G."/>
            <person name="Ongeri F."/>
            <person name="Palculict T."/>
            <person name="Patil S."/>
            <person name="Petrosino J."/>
            <person name="Pham C."/>
            <person name="Pham P."/>
            <person name="Pu L.-L."/>
            <person name="Qin X."/>
            <person name="Qu J."/>
            <person name="Reid J."/>
            <person name="Ross M."/>
            <person name="Ruth R."/>
            <person name="Saada N."/>
            <person name="San Lucas F."/>
            <person name="Santibanez J."/>
            <person name="Shang Y."/>
            <person name="Simmons D."/>
            <person name="Song X.-Z."/>
            <person name="Tang L.-Y."/>
            <person name="Thornton R."/>
            <person name="Warren J."/>
            <person name="Weissenberger G."/>
            <person name="Wilczek-Boney K."/>
            <person name="Worley K."/>
            <person name="Youmans B."/>
            <person name="Zhang J."/>
            <person name="Zhang L."/>
            <person name="Zhao Z."/>
            <person name="Zhou C."/>
            <person name="Zhu D."/>
            <person name="Zhu Y."/>
        </authorList>
    </citation>
    <scope>NUCLEOTIDE SEQUENCE [LARGE SCALE GENOMIC DNA]</scope>
    <source>
        <strain evidence="1 2">F0333</strain>
    </source>
</reference>
<dbReference type="HOGENOM" id="CLU_2968860_0_0_11"/>
<keyword evidence="2" id="KW-1185">Reference proteome</keyword>
<dbReference type="EMBL" id="AQHZ01000009">
    <property type="protein sequence ID" value="ENO18692.1"/>
    <property type="molecule type" value="Genomic_DNA"/>
</dbReference>
<accession>N6X5N6</accession>
<comment type="caution">
    <text evidence="1">The sequence shown here is derived from an EMBL/GenBank/DDBJ whole genome shotgun (WGS) entry which is preliminary data.</text>
</comment>
<evidence type="ECO:0000313" key="2">
    <source>
        <dbReference type="Proteomes" id="UP000013015"/>
    </source>
</evidence>
<organism evidence="1 2">
    <name type="scientific">Schaalia cardiffensis F0333</name>
    <dbReference type="NCBI Taxonomy" id="888050"/>
    <lineage>
        <taxon>Bacteria</taxon>
        <taxon>Bacillati</taxon>
        <taxon>Actinomycetota</taxon>
        <taxon>Actinomycetes</taxon>
        <taxon>Actinomycetales</taxon>
        <taxon>Actinomycetaceae</taxon>
        <taxon>Schaalia</taxon>
    </lineage>
</organism>
<name>N6X5N6_9ACTO</name>
<gene>
    <name evidence="1" type="primary">lpd</name>
    <name evidence="1" type="ORF">HMPREF9004_0563</name>
</gene>
<sequence>MCAPPPLAVKNQEFTASLGSEHPIIRSLPSALMQPLDSERPLIRSRPLALTKTPARAA</sequence>
<dbReference type="Proteomes" id="UP000013015">
    <property type="component" value="Unassembled WGS sequence"/>
</dbReference>
<evidence type="ECO:0000313" key="1">
    <source>
        <dbReference type="EMBL" id="ENO18692.1"/>
    </source>
</evidence>
<dbReference type="AlphaFoldDB" id="N6X5N6"/>